<dbReference type="InterPro" id="IPR019292">
    <property type="entry name" value="McrC"/>
</dbReference>
<dbReference type="AlphaFoldDB" id="A0AAJ2BHU4"/>
<dbReference type="Pfam" id="PF10117">
    <property type="entry name" value="McrBC"/>
    <property type="match status" value="1"/>
</dbReference>
<dbReference type="EMBL" id="JAVIZC010000003">
    <property type="protein sequence ID" value="MDR6103024.1"/>
    <property type="molecule type" value="Genomic_DNA"/>
</dbReference>
<comment type="caution">
    <text evidence="1">The sequence shown here is derived from an EMBL/GenBank/DDBJ whole genome shotgun (WGS) entry which is preliminary data.</text>
</comment>
<accession>A0AAJ2BHU4</accession>
<evidence type="ECO:0000313" key="2">
    <source>
        <dbReference type="Proteomes" id="UP001255601"/>
    </source>
</evidence>
<dbReference type="PANTHER" id="PTHR38733:SF1">
    <property type="entry name" value="TYPE IV METHYL-DIRECTED RESTRICTION ENZYME ECOKMCRBC"/>
    <property type="match status" value="1"/>
</dbReference>
<organism evidence="1 2">
    <name type="scientific">Agrobacterium larrymoorei</name>
    <dbReference type="NCBI Taxonomy" id="160699"/>
    <lineage>
        <taxon>Bacteria</taxon>
        <taxon>Pseudomonadati</taxon>
        <taxon>Pseudomonadota</taxon>
        <taxon>Alphaproteobacteria</taxon>
        <taxon>Hyphomicrobiales</taxon>
        <taxon>Rhizobiaceae</taxon>
        <taxon>Rhizobium/Agrobacterium group</taxon>
        <taxon>Agrobacterium</taxon>
    </lineage>
</organism>
<dbReference type="RefSeq" id="WP_309771560.1">
    <property type="nucleotide sequence ID" value="NZ_JAVIZC010000003.1"/>
</dbReference>
<protein>
    <submittedName>
        <fullName evidence="1">5-methylcytosine-specific restriction enzyme subunit McrC</fullName>
    </submittedName>
</protein>
<proteinExistence type="predicted"/>
<dbReference type="Proteomes" id="UP001255601">
    <property type="component" value="Unassembled WGS sequence"/>
</dbReference>
<reference evidence="1" key="1">
    <citation type="submission" date="2023-08" db="EMBL/GenBank/DDBJ databases">
        <title>Functional and genomic diversity of the sorghum phyllosphere microbiome.</title>
        <authorList>
            <person name="Shade A."/>
        </authorList>
    </citation>
    <scope>NUCLEOTIDE SEQUENCE</scope>
    <source>
        <strain evidence="1">SORGH_AS_0974</strain>
    </source>
</reference>
<gene>
    <name evidence="1" type="ORF">QE369_003221</name>
</gene>
<name>A0AAJ2BHU4_9HYPH</name>
<sequence length="433" mass="49505">MSGISIFEHDTLVASDAVPTGDSSVHAVPANVFSWLERRCLQNSEQEGAAWLRMTQRRGRRAVQVTSFVGVIPTTHGFNIEVLPKTGKRTDVGSSRQLLVDMLCCLQGFRHVKADSARLSAARIPLFEVFIGEFLSAVKCVVKKGIRSDYETRQGNLLALRGRLLVETHLRNNLYRPDRFFTEHDEFSNNRPENRLLHAALRRSLLLSSLHHNQQLARELSFVFDGIPISMQLDRDFQRVRLDRGMEYYSAALDWARLLLEEETPLARAGAHNTPSLLFPMEALFEAFVTKHLIKQLVKPHTMHAQASGRYLVQHQGKLWFRLKPDLVVREGRRHIAVMDTKWKLLDASKSTRGDKYGLSQGDFYQLYAYGQSYLDGNGDVYLIYPKTDAFDRPLPVFDFPKASQLRLWVVPFCLSSRQLHLPEEQSSLSLRN</sequence>
<dbReference type="PANTHER" id="PTHR38733">
    <property type="entry name" value="PROTEIN MCRC"/>
    <property type="match status" value="1"/>
</dbReference>
<evidence type="ECO:0000313" key="1">
    <source>
        <dbReference type="EMBL" id="MDR6103024.1"/>
    </source>
</evidence>